<accession>A0A7L4YPH8</accession>
<name>A0A7L4YPH8_9ACTN</name>
<feature type="transmembrane region" description="Helical" evidence="1">
    <location>
        <begin position="6"/>
        <end position="24"/>
    </location>
</feature>
<keyword evidence="1" id="KW-1133">Transmembrane helix</keyword>
<dbReference type="KEGG" id="eke:EK0264_11975"/>
<evidence type="ECO:0008006" key="4">
    <source>
        <dbReference type="Google" id="ProtNLM"/>
    </source>
</evidence>
<evidence type="ECO:0000313" key="3">
    <source>
        <dbReference type="Proteomes" id="UP000463857"/>
    </source>
</evidence>
<dbReference type="OrthoDB" id="3429251at2"/>
<dbReference type="AlphaFoldDB" id="A0A7L4YPH8"/>
<gene>
    <name evidence="2" type="ORF">EK0264_11975</name>
</gene>
<evidence type="ECO:0000256" key="1">
    <source>
        <dbReference type="SAM" id="Phobius"/>
    </source>
</evidence>
<proteinExistence type="predicted"/>
<reference evidence="2 3" key="1">
    <citation type="journal article" date="2018" name="Int. J. Syst. Evol. Microbiol.">
        <title>Epidermidibacterium keratini gen. nov., sp. nov., a member of the family Sporichthyaceae, isolated from keratin epidermis.</title>
        <authorList>
            <person name="Lee D.G."/>
            <person name="Trujillo M.E."/>
            <person name="Kang S."/>
            <person name="Nam J.J."/>
            <person name="Kim Y.J."/>
        </authorList>
    </citation>
    <scope>NUCLEOTIDE SEQUENCE [LARGE SCALE GENOMIC DNA]</scope>
    <source>
        <strain evidence="2 3">EPI-7</strain>
    </source>
</reference>
<keyword evidence="1" id="KW-0812">Transmembrane</keyword>
<keyword evidence="1" id="KW-0472">Membrane</keyword>
<keyword evidence="3" id="KW-1185">Reference proteome</keyword>
<dbReference type="EMBL" id="CP047156">
    <property type="protein sequence ID" value="QHC00932.1"/>
    <property type="molecule type" value="Genomic_DNA"/>
</dbReference>
<organism evidence="2 3">
    <name type="scientific">Epidermidibacterium keratini</name>
    <dbReference type="NCBI Taxonomy" id="1891644"/>
    <lineage>
        <taxon>Bacteria</taxon>
        <taxon>Bacillati</taxon>
        <taxon>Actinomycetota</taxon>
        <taxon>Actinomycetes</taxon>
        <taxon>Sporichthyales</taxon>
        <taxon>Sporichthyaceae</taxon>
        <taxon>Epidermidibacterium</taxon>
    </lineage>
</organism>
<dbReference type="InParanoid" id="A0A7L4YPH8"/>
<sequence length="217" mass="24605">MDTALMTGLIIVAAIVIIIGSFIWERKRAEKMQAFAASRGLSYAKQDQRWVGIDLGWPYGNGRSHKAKHVMTGEHNGRPLVVFEHYWVTGSGDDRETHHAMVTALQLPRVLPELTVTREGMMGSLARRMGIKDIELESDDFNRAYKIKSPNRKFAYDVLHPRFMEWMLSVNADGFTINSGYLVYATGGRLEIEQVDGKIAYLDTVAERIPSFVWSVR</sequence>
<dbReference type="RefSeq" id="WP_159545903.1">
    <property type="nucleotide sequence ID" value="NZ_CP047156.1"/>
</dbReference>
<evidence type="ECO:0000313" key="2">
    <source>
        <dbReference type="EMBL" id="QHC00932.1"/>
    </source>
</evidence>
<dbReference type="Proteomes" id="UP000463857">
    <property type="component" value="Chromosome"/>
</dbReference>
<protein>
    <recommendedName>
        <fullName evidence="4">DUF3137 domain-containing protein</fullName>
    </recommendedName>
</protein>